<gene>
    <name evidence="12" type="ORF">CAPTEDRAFT_141416</name>
</gene>
<comment type="similarity">
    <text evidence="3">Belongs to the carnosine N-methyltransferase family.</text>
</comment>
<evidence type="ECO:0000256" key="10">
    <source>
        <dbReference type="ARBA" id="ARBA00023242"/>
    </source>
</evidence>
<dbReference type="Pfam" id="PF07942">
    <property type="entry name" value="CARME"/>
    <property type="match status" value="1"/>
</dbReference>
<sequence>MSKCSDISDTELSDDRIEGQVDDKEVAHFRRVLNAFLYYRSHTTKRLLIAMQHFNNLPPAHKELLPDFKEHLSQIRICMEHNYEILKLISSSTENMFENREHNPNAVRFYSLTPASEFDMDKVKTTLKQFVRDWSAEGAEERKGAYDPVIEEISRLFPGDIKNLANVKILVPGAGLGRLAFEIARRGYSCQGNEFSLFMLFASHFVLNKCTEVNSLTLYPWIHQFSNNLSSNDQIRAVTFPDINPSHLPVYGHFSMAAGDFLDVYTEPDSWDCVSTVFFIDTAHNIIEYIETIEKILKPGGYWINLGPLLYHFADMINESSIELPYDKLKEIIQKKNFEIIVKNLHQPAAYTQNPKSMLKYRYDCVFFVARKKLQNKGSSTR</sequence>
<dbReference type="GO" id="GO:0005634">
    <property type="term" value="C:nucleus"/>
    <property type="evidence" value="ECO:0007669"/>
    <property type="project" value="UniProtKB-SubCell"/>
</dbReference>
<dbReference type="GO" id="GO:0030735">
    <property type="term" value="F:carnosine N-methyltransferase activity"/>
    <property type="evidence" value="ECO:0007669"/>
    <property type="project" value="UniProtKB-EC"/>
</dbReference>
<evidence type="ECO:0000256" key="5">
    <source>
        <dbReference type="ARBA" id="ARBA00015448"/>
    </source>
</evidence>
<keyword evidence="7" id="KW-0489">Methyltransferase</keyword>
<reference evidence="14" key="1">
    <citation type="submission" date="2012-12" db="EMBL/GenBank/DDBJ databases">
        <authorList>
            <person name="Hellsten U."/>
            <person name="Grimwood J."/>
            <person name="Chapman J.A."/>
            <person name="Shapiro H."/>
            <person name="Aerts A."/>
            <person name="Otillar R.P."/>
            <person name="Terry A.Y."/>
            <person name="Boore J.L."/>
            <person name="Simakov O."/>
            <person name="Marletaz F."/>
            <person name="Cho S.-J."/>
            <person name="Edsinger-Gonzales E."/>
            <person name="Havlak P."/>
            <person name="Kuo D.-H."/>
            <person name="Larsson T."/>
            <person name="Lv J."/>
            <person name="Arendt D."/>
            <person name="Savage R."/>
            <person name="Osoegawa K."/>
            <person name="de Jong P."/>
            <person name="Lindberg D.R."/>
            <person name="Seaver E.C."/>
            <person name="Weisblat D.A."/>
            <person name="Putnam N.H."/>
            <person name="Grigoriev I.V."/>
            <person name="Rokhsar D.S."/>
        </authorList>
    </citation>
    <scope>NUCLEOTIDE SEQUENCE</scope>
    <source>
        <strain evidence="14">I ESC-2004</strain>
    </source>
</reference>
<dbReference type="HOGENOM" id="CLU_030612_0_0_1"/>
<dbReference type="GO" id="GO:0032259">
    <property type="term" value="P:methylation"/>
    <property type="evidence" value="ECO:0007669"/>
    <property type="project" value="UniProtKB-KW"/>
</dbReference>
<dbReference type="AlphaFoldDB" id="R7UIP4"/>
<keyword evidence="14" id="KW-1185">Reference proteome</keyword>
<keyword evidence="6" id="KW-0963">Cytoplasm</keyword>
<comment type="subcellular location">
    <subcellularLocation>
        <location evidence="2">Cytoplasm</location>
        <location evidence="2">Cytosol</location>
    </subcellularLocation>
    <subcellularLocation>
        <location evidence="1">Nucleus</location>
    </subcellularLocation>
</comment>
<dbReference type="EMBL" id="KB300643">
    <property type="protein sequence ID" value="ELU06434.1"/>
    <property type="molecule type" value="Genomic_DNA"/>
</dbReference>
<evidence type="ECO:0000256" key="9">
    <source>
        <dbReference type="ARBA" id="ARBA00022691"/>
    </source>
</evidence>
<evidence type="ECO:0000256" key="6">
    <source>
        <dbReference type="ARBA" id="ARBA00022490"/>
    </source>
</evidence>
<dbReference type="SMART" id="SM01296">
    <property type="entry name" value="N2227"/>
    <property type="match status" value="1"/>
</dbReference>
<dbReference type="Proteomes" id="UP000014760">
    <property type="component" value="Unassembled WGS sequence"/>
</dbReference>
<evidence type="ECO:0000313" key="12">
    <source>
        <dbReference type="EMBL" id="ELU06434.1"/>
    </source>
</evidence>
<dbReference type="STRING" id="283909.R7UIP4"/>
<dbReference type="SUPFAM" id="SSF53335">
    <property type="entry name" value="S-adenosyl-L-methionine-dependent methyltransferases"/>
    <property type="match status" value="1"/>
</dbReference>
<evidence type="ECO:0000256" key="11">
    <source>
        <dbReference type="ARBA" id="ARBA00054322"/>
    </source>
</evidence>
<dbReference type="InterPro" id="IPR029063">
    <property type="entry name" value="SAM-dependent_MTases_sf"/>
</dbReference>
<name>R7UIP4_CAPTE</name>
<organism evidence="12">
    <name type="scientific">Capitella teleta</name>
    <name type="common">Polychaete worm</name>
    <dbReference type="NCBI Taxonomy" id="283909"/>
    <lineage>
        <taxon>Eukaryota</taxon>
        <taxon>Metazoa</taxon>
        <taxon>Spiralia</taxon>
        <taxon>Lophotrochozoa</taxon>
        <taxon>Annelida</taxon>
        <taxon>Polychaeta</taxon>
        <taxon>Sedentaria</taxon>
        <taxon>Scolecida</taxon>
        <taxon>Capitellidae</taxon>
        <taxon>Capitella</taxon>
    </lineage>
</organism>
<comment type="function">
    <text evidence="11">N-methyltransferase that catalyzes the formation of anserine (beta-alanyl-N(Pi)-methyl-L-histidine) from carnosine. Anserine, a methylated derivative of carnosine (beta-alanyl-L-histidine), is an abundant constituent of vertebrate skeletal muscles. Also methylates other L-histidine-containing di- and tripeptides such as Gly-Gly-His, Gly-His and homocarnosine (GABA-His).</text>
</comment>
<dbReference type="EnsemblMetazoa" id="CapteT141416">
    <property type="protein sequence ID" value="CapteP141416"/>
    <property type="gene ID" value="CapteG141416"/>
</dbReference>
<dbReference type="GO" id="GO:0005829">
    <property type="term" value="C:cytosol"/>
    <property type="evidence" value="ECO:0007669"/>
    <property type="project" value="UniProtKB-SubCell"/>
</dbReference>
<dbReference type="EMBL" id="AMQN01007409">
    <property type="status" value="NOT_ANNOTATED_CDS"/>
    <property type="molecule type" value="Genomic_DNA"/>
</dbReference>
<dbReference type="EC" id="2.1.1.22" evidence="4"/>
<proteinExistence type="inferred from homology"/>
<dbReference type="OMA" id="GSMSMCA"/>
<keyword evidence="9" id="KW-0949">S-adenosyl-L-methionine</keyword>
<evidence type="ECO:0000256" key="1">
    <source>
        <dbReference type="ARBA" id="ARBA00004123"/>
    </source>
</evidence>
<dbReference type="FunFam" id="3.40.50.150:FF:000094">
    <property type="entry name" value="Carnosine N-methyltransferase 1"/>
    <property type="match status" value="1"/>
</dbReference>
<dbReference type="InterPro" id="IPR012901">
    <property type="entry name" value="CARME"/>
</dbReference>
<evidence type="ECO:0000256" key="2">
    <source>
        <dbReference type="ARBA" id="ARBA00004514"/>
    </source>
</evidence>
<reference evidence="12 14" key="2">
    <citation type="journal article" date="2013" name="Nature">
        <title>Insights into bilaterian evolution from three spiralian genomes.</title>
        <authorList>
            <person name="Simakov O."/>
            <person name="Marletaz F."/>
            <person name="Cho S.J."/>
            <person name="Edsinger-Gonzales E."/>
            <person name="Havlak P."/>
            <person name="Hellsten U."/>
            <person name="Kuo D.H."/>
            <person name="Larsson T."/>
            <person name="Lv J."/>
            <person name="Arendt D."/>
            <person name="Savage R."/>
            <person name="Osoegawa K."/>
            <person name="de Jong P."/>
            <person name="Grimwood J."/>
            <person name="Chapman J.A."/>
            <person name="Shapiro H."/>
            <person name="Aerts A."/>
            <person name="Otillar R.P."/>
            <person name="Terry A.Y."/>
            <person name="Boore J.L."/>
            <person name="Grigoriev I.V."/>
            <person name="Lindberg D.R."/>
            <person name="Seaver E.C."/>
            <person name="Weisblat D.A."/>
            <person name="Putnam N.H."/>
            <person name="Rokhsar D.S."/>
        </authorList>
    </citation>
    <scope>NUCLEOTIDE SEQUENCE</scope>
    <source>
        <strain evidence="12 14">I ESC-2004</strain>
    </source>
</reference>
<evidence type="ECO:0000256" key="4">
    <source>
        <dbReference type="ARBA" id="ARBA00012003"/>
    </source>
</evidence>
<reference evidence="13" key="3">
    <citation type="submission" date="2015-06" db="UniProtKB">
        <authorList>
            <consortium name="EnsemblMetazoa"/>
        </authorList>
    </citation>
    <scope>IDENTIFICATION</scope>
</reference>
<dbReference type="GO" id="GO:0035498">
    <property type="term" value="P:carnosine metabolic process"/>
    <property type="evidence" value="ECO:0007669"/>
    <property type="project" value="UniProtKB-ARBA"/>
</dbReference>
<evidence type="ECO:0000256" key="3">
    <source>
        <dbReference type="ARBA" id="ARBA00010086"/>
    </source>
</evidence>
<accession>R7UIP4</accession>
<dbReference type="PANTHER" id="PTHR12303:SF6">
    <property type="entry name" value="CARNOSINE N-METHYLTRANSFERASE"/>
    <property type="match status" value="1"/>
</dbReference>
<keyword evidence="10" id="KW-0539">Nucleus</keyword>
<dbReference type="PANTHER" id="PTHR12303">
    <property type="entry name" value="CARNOSINE N-METHYLTRANSFERASE"/>
    <property type="match status" value="1"/>
</dbReference>
<dbReference type="FunCoup" id="R7UIP4">
    <property type="interactions" value="1351"/>
</dbReference>
<evidence type="ECO:0000313" key="13">
    <source>
        <dbReference type="EnsemblMetazoa" id="CapteP141416"/>
    </source>
</evidence>
<evidence type="ECO:0000256" key="8">
    <source>
        <dbReference type="ARBA" id="ARBA00022679"/>
    </source>
</evidence>
<evidence type="ECO:0000256" key="7">
    <source>
        <dbReference type="ARBA" id="ARBA00022603"/>
    </source>
</evidence>
<dbReference type="OrthoDB" id="978at2759"/>
<evidence type="ECO:0000313" key="14">
    <source>
        <dbReference type="Proteomes" id="UP000014760"/>
    </source>
</evidence>
<protein>
    <recommendedName>
        <fullName evidence="5">Carnosine N-methyltransferase</fullName>
        <ecNumber evidence="4">2.1.1.22</ecNumber>
    </recommendedName>
</protein>
<dbReference type="Gene3D" id="3.40.50.150">
    <property type="entry name" value="Vaccinia Virus protein VP39"/>
    <property type="match status" value="1"/>
</dbReference>
<keyword evidence="8" id="KW-0808">Transferase</keyword>